<evidence type="ECO:0000259" key="8">
    <source>
        <dbReference type="Pfam" id="PF00171"/>
    </source>
</evidence>
<keyword evidence="2 6" id="KW-0560">Oxidoreductase</keyword>
<dbReference type="PROSITE" id="PS00687">
    <property type="entry name" value="ALDEHYDE_DEHYDR_GLU"/>
    <property type="match status" value="1"/>
</dbReference>
<dbReference type="InterPro" id="IPR016160">
    <property type="entry name" value="Ald_DH_CS_CYS"/>
</dbReference>
<keyword evidence="7" id="KW-0472">Membrane</keyword>
<dbReference type="EMBL" id="QZAS01000011">
    <property type="protein sequence ID" value="THX12719.1"/>
    <property type="molecule type" value="Genomic_DNA"/>
</dbReference>
<feature type="active site" evidence="5">
    <location>
        <position position="248"/>
    </location>
</feature>
<evidence type="ECO:0000256" key="6">
    <source>
        <dbReference type="RuleBase" id="RU003345"/>
    </source>
</evidence>
<dbReference type="InterPro" id="IPR016161">
    <property type="entry name" value="Ald_DH/histidinol_DH"/>
</dbReference>
<evidence type="ECO:0000256" key="5">
    <source>
        <dbReference type="PROSITE-ProRule" id="PRU10007"/>
    </source>
</evidence>
<sequence>MEETFDWVSDNQGTVALTWVAVVFATAVLWFTTKGDSEAAVNFEVPLPKQCEPDWQGEVLQEPGLKISGSSAVQCYCPATGELLGVINPSTPDGIDRAIARAQEAQHTWALTTFSQRRRVLKTLLKYVLTHQDDIATAAFAACVSWNYPFHNLLGPIISALFTGNAIIVKGSEQTAWSSNYFVEIVKGALVACGHSPELVHAVTCWPTTAEHLTSHPGISHLTFIGSKPVAHHVCTSAAKSLTPVVVELGGKDAAIILDAPNQKPMPASELSRIESIIMRGVFQSAGQNCIGIERVVAMPLAYDYLLSVLPPRIRSLRLGNSLHSLDIDVGAQVSPLNFGKLESLIAEAVSQGATLLAGGKRYNHPEYPSGHYFSPTLLAEVTTDMRIANEECFAPICLLMRAESPSHAVEITNSTIYGLGCSVFGPSSSPLQSVAAGVKTGMVAINDFAAYYAVQLPFGGVRGSGYGRFAGEEGLRGLCNGKSICVDRWGWMGVKTAIPAGLDYPMRETAWEMGKGVVELGYGESLRRKIRGLRRMIGGM</sequence>
<evidence type="ECO:0000256" key="1">
    <source>
        <dbReference type="ARBA" id="ARBA00009986"/>
    </source>
</evidence>
<reference evidence="9" key="1">
    <citation type="submission" date="2018-10" db="EMBL/GenBank/DDBJ databases">
        <title>Fifty Aureobasidium pullulans genomes reveal a recombining polyextremotolerant generalist.</title>
        <authorList>
            <person name="Gostincar C."/>
            <person name="Turk M."/>
            <person name="Zajc J."/>
            <person name="Gunde-Cimerman N."/>
        </authorList>
    </citation>
    <scope>NUCLEOTIDE SEQUENCE [LARGE SCALE GENOMIC DNA]</scope>
    <source>
        <strain evidence="9">EXF-10085</strain>
    </source>
</reference>
<keyword evidence="7" id="KW-1133">Transmembrane helix</keyword>
<evidence type="ECO:0000256" key="7">
    <source>
        <dbReference type="SAM" id="Phobius"/>
    </source>
</evidence>
<dbReference type="InterPro" id="IPR016163">
    <property type="entry name" value="Ald_DH_C"/>
</dbReference>
<feature type="domain" description="Aldehyde dehydrogenase" evidence="8">
    <location>
        <begin position="71"/>
        <end position="138"/>
    </location>
</feature>
<dbReference type="PROSITE" id="PS00070">
    <property type="entry name" value="ALDEHYDE_DEHYDR_CYS"/>
    <property type="match status" value="1"/>
</dbReference>
<gene>
    <name evidence="9" type="ORF">D6D13_04031</name>
</gene>
<dbReference type="GO" id="GO:0004029">
    <property type="term" value="F:aldehyde dehydrogenase (NAD+) activity"/>
    <property type="evidence" value="ECO:0007669"/>
    <property type="project" value="UniProtKB-EC"/>
</dbReference>
<dbReference type="Gene3D" id="3.40.605.10">
    <property type="entry name" value="Aldehyde Dehydrogenase, Chain A, domain 1"/>
    <property type="match status" value="2"/>
</dbReference>
<dbReference type="AlphaFoldDB" id="A0A4S9CYB6"/>
<dbReference type="InterPro" id="IPR029510">
    <property type="entry name" value="Ald_DH_CS_GLU"/>
</dbReference>
<dbReference type="InterPro" id="IPR015590">
    <property type="entry name" value="Aldehyde_DH_dom"/>
</dbReference>
<evidence type="ECO:0000313" key="9">
    <source>
        <dbReference type="EMBL" id="THX12719.1"/>
    </source>
</evidence>
<proteinExistence type="inferred from homology"/>
<feature type="domain" description="Aldehyde dehydrogenase" evidence="8">
    <location>
        <begin position="141"/>
        <end position="484"/>
    </location>
</feature>
<evidence type="ECO:0000256" key="4">
    <source>
        <dbReference type="ARBA" id="ARBA00049194"/>
    </source>
</evidence>
<organism evidence="9">
    <name type="scientific">Aureobasidium pullulans</name>
    <name type="common">Black yeast</name>
    <name type="synonym">Pullularia pullulans</name>
    <dbReference type="NCBI Taxonomy" id="5580"/>
    <lineage>
        <taxon>Eukaryota</taxon>
        <taxon>Fungi</taxon>
        <taxon>Dikarya</taxon>
        <taxon>Ascomycota</taxon>
        <taxon>Pezizomycotina</taxon>
        <taxon>Dothideomycetes</taxon>
        <taxon>Dothideomycetidae</taxon>
        <taxon>Dothideales</taxon>
        <taxon>Saccotheciaceae</taxon>
        <taxon>Aureobasidium</taxon>
    </lineage>
</organism>
<protein>
    <recommendedName>
        <fullName evidence="3">aldehyde dehydrogenase (NAD(+))</fullName>
        <ecNumber evidence="3">1.2.1.3</ecNumber>
    </recommendedName>
</protein>
<dbReference type="Gene3D" id="3.40.309.10">
    <property type="entry name" value="Aldehyde Dehydrogenase, Chain A, domain 2"/>
    <property type="match status" value="1"/>
</dbReference>
<dbReference type="Pfam" id="PF00171">
    <property type="entry name" value="Aldedh"/>
    <property type="match status" value="2"/>
</dbReference>
<evidence type="ECO:0000256" key="2">
    <source>
        <dbReference type="ARBA" id="ARBA00023002"/>
    </source>
</evidence>
<accession>A0A4S9CYB6</accession>
<name>A0A4S9CYB6_AURPU</name>
<dbReference type="EC" id="1.2.1.3" evidence="3"/>
<dbReference type="InterPro" id="IPR016162">
    <property type="entry name" value="Ald_DH_N"/>
</dbReference>
<comment type="catalytic activity">
    <reaction evidence="4">
        <text>an aldehyde + NAD(+) + H2O = a carboxylate + NADH + 2 H(+)</text>
        <dbReference type="Rhea" id="RHEA:16185"/>
        <dbReference type="ChEBI" id="CHEBI:15377"/>
        <dbReference type="ChEBI" id="CHEBI:15378"/>
        <dbReference type="ChEBI" id="CHEBI:17478"/>
        <dbReference type="ChEBI" id="CHEBI:29067"/>
        <dbReference type="ChEBI" id="CHEBI:57540"/>
        <dbReference type="ChEBI" id="CHEBI:57945"/>
        <dbReference type="EC" id="1.2.1.3"/>
    </reaction>
</comment>
<dbReference type="PANTHER" id="PTHR11699">
    <property type="entry name" value="ALDEHYDE DEHYDROGENASE-RELATED"/>
    <property type="match status" value="1"/>
</dbReference>
<comment type="similarity">
    <text evidence="1 6">Belongs to the aldehyde dehydrogenase family.</text>
</comment>
<feature type="transmembrane region" description="Helical" evidence="7">
    <location>
        <begin position="12"/>
        <end position="31"/>
    </location>
</feature>
<keyword evidence="7" id="KW-0812">Transmembrane</keyword>
<evidence type="ECO:0000256" key="3">
    <source>
        <dbReference type="ARBA" id="ARBA00024226"/>
    </source>
</evidence>
<comment type="caution">
    <text evidence="9">The sequence shown here is derived from an EMBL/GenBank/DDBJ whole genome shotgun (WGS) entry which is preliminary data.</text>
</comment>
<dbReference type="FunFam" id="3.40.309.10:FF:000024">
    <property type="entry name" value="Betaine aldehyde dehydrogenase"/>
    <property type="match status" value="1"/>
</dbReference>
<dbReference type="SUPFAM" id="SSF53720">
    <property type="entry name" value="ALDH-like"/>
    <property type="match status" value="1"/>
</dbReference>